<comment type="cofactor">
    <cofactor evidence="12">
        <name>Mn(2+)</name>
        <dbReference type="ChEBI" id="CHEBI:29035"/>
    </cofactor>
    <cofactor evidence="12">
        <name>Mg(2+)</name>
        <dbReference type="ChEBI" id="CHEBI:18420"/>
    </cofactor>
    <text evidence="12">Manganese or magnesium. Binds 1 divalent metal ion per monomer in the absence of substrate. May bind a second metal ion after substrate binding.</text>
</comment>
<evidence type="ECO:0000256" key="12">
    <source>
        <dbReference type="PROSITE-ProRule" id="PRU01319"/>
    </source>
</evidence>
<feature type="binding site" evidence="12">
    <location>
        <position position="24"/>
    </location>
    <ligand>
        <name>a divalent metal cation</name>
        <dbReference type="ChEBI" id="CHEBI:60240"/>
    </ligand>
</feature>
<dbReference type="KEGG" id="vbh:CMV30_03145"/>
<dbReference type="PROSITE" id="PS51975">
    <property type="entry name" value="RNASE_H_2"/>
    <property type="match status" value="1"/>
</dbReference>
<evidence type="ECO:0000256" key="11">
    <source>
        <dbReference type="ARBA" id="ARBA00023211"/>
    </source>
</evidence>
<dbReference type="GO" id="GO:0046872">
    <property type="term" value="F:metal ion binding"/>
    <property type="evidence" value="ECO:0007669"/>
    <property type="project" value="UniProtKB-KW"/>
</dbReference>
<evidence type="ECO:0000256" key="1">
    <source>
        <dbReference type="ARBA" id="ARBA00000077"/>
    </source>
</evidence>
<gene>
    <name evidence="15" type="ORF">CMV30_03145</name>
</gene>
<dbReference type="Gene3D" id="3.30.420.10">
    <property type="entry name" value="Ribonuclease H-like superfamily/Ribonuclease H"/>
    <property type="match status" value="1"/>
</dbReference>
<evidence type="ECO:0000256" key="6">
    <source>
        <dbReference type="ARBA" id="ARBA00022490"/>
    </source>
</evidence>
<dbReference type="CDD" id="cd07182">
    <property type="entry name" value="RNase_HII_bacteria_HII_like"/>
    <property type="match status" value="1"/>
</dbReference>
<dbReference type="RefSeq" id="WP_096054671.1">
    <property type="nucleotide sequence ID" value="NZ_CP023344.1"/>
</dbReference>
<comment type="similarity">
    <text evidence="5 13">Belongs to the RNase HII family.</text>
</comment>
<evidence type="ECO:0000256" key="2">
    <source>
        <dbReference type="ARBA" id="ARBA00001946"/>
    </source>
</evidence>
<evidence type="ECO:0000256" key="8">
    <source>
        <dbReference type="ARBA" id="ARBA00022723"/>
    </source>
</evidence>
<feature type="binding site" evidence="12">
    <location>
        <position position="153"/>
    </location>
    <ligand>
        <name>a divalent metal cation</name>
        <dbReference type="ChEBI" id="CHEBI:60240"/>
    </ligand>
</feature>
<evidence type="ECO:0000259" key="14">
    <source>
        <dbReference type="PROSITE" id="PS51975"/>
    </source>
</evidence>
<dbReference type="GO" id="GO:0005737">
    <property type="term" value="C:cytoplasm"/>
    <property type="evidence" value="ECO:0007669"/>
    <property type="project" value="UniProtKB-SubCell"/>
</dbReference>
<evidence type="ECO:0000256" key="3">
    <source>
        <dbReference type="ARBA" id="ARBA00004065"/>
    </source>
</evidence>
<evidence type="ECO:0000256" key="13">
    <source>
        <dbReference type="RuleBase" id="RU003515"/>
    </source>
</evidence>
<dbReference type="GO" id="GO:0032299">
    <property type="term" value="C:ribonuclease H2 complex"/>
    <property type="evidence" value="ECO:0007669"/>
    <property type="project" value="TreeGrafter"/>
</dbReference>
<comment type="subcellular location">
    <subcellularLocation>
        <location evidence="4">Cytoplasm</location>
    </subcellularLocation>
</comment>
<proteinExistence type="inferred from homology"/>
<dbReference type="InterPro" id="IPR012337">
    <property type="entry name" value="RNaseH-like_sf"/>
</dbReference>
<name>A0A290Q2Y8_9BACT</name>
<evidence type="ECO:0000256" key="4">
    <source>
        <dbReference type="ARBA" id="ARBA00004496"/>
    </source>
</evidence>
<comment type="function">
    <text evidence="3 13">Endonuclease that specifically degrades the RNA of RNA-DNA hybrids.</text>
</comment>
<dbReference type="InterPro" id="IPR024567">
    <property type="entry name" value="RNase_HII/HIII_dom"/>
</dbReference>
<keyword evidence="7 12" id="KW-0540">Nuclease</keyword>
<dbReference type="PANTHER" id="PTHR10954">
    <property type="entry name" value="RIBONUCLEASE H2 SUBUNIT A"/>
    <property type="match status" value="1"/>
</dbReference>
<dbReference type="NCBIfam" id="NF000595">
    <property type="entry name" value="PRK00015.1-3"/>
    <property type="match status" value="1"/>
</dbReference>
<evidence type="ECO:0000313" key="16">
    <source>
        <dbReference type="Proteomes" id="UP000217265"/>
    </source>
</evidence>
<dbReference type="EC" id="3.1.26.4" evidence="13"/>
<dbReference type="PANTHER" id="PTHR10954:SF18">
    <property type="entry name" value="RIBONUCLEASE HII"/>
    <property type="match status" value="1"/>
</dbReference>
<dbReference type="Pfam" id="PF01351">
    <property type="entry name" value="RNase_HII"/>
    <property type="match status" value="1"/>
</dbReference>
<evidence type="ECO:0000256" key="5">
    <source>
        <dbReference type="ARBA" id="ARBA00007383"/>
    </source>
</evidence>
<keyword evidence="9 12" id="KW-0255">Endonuclease</keyword>
<reference evidence="15 16" key="1">
    <citation type="submission" date="2017-09" db="EMBL/GenBank/DDBJ databases">
        <title>Complete genome sequence of Verrucomicrobial strain HZ-65, isolated from freshwater.</title>
        <authorList>
            <person name="Choi A."/>
        </authorList>
    </citation>
    <scope>NUCLEOTIDE SEQUENCE [LARGE SCALE GENOMIC DNA]</scope>
    <source>
        <strain evidence="15 16">HZ-65</strain>
    </source>
</reference>
<sequence>MKRRQLRGYDLKQIDGFASLIGVDEAGRGALAGPVVAGAVLVTKEFLESRWAVTRANKVNDSKLLTPAERSELWFEFETLSAQNEIHAHFGVASVEEIEQLNILGATKLAMRRALEGIYPPSAFQQKSEPDLFASPDEVASFQPQVSARILVDGLPLKSFPYPHSGIVKGDARSLCIAMASIIAKVTRDRLMSELEGTFPGYGFAQHKGYGTEEHRDAVLRIGKCTQHREMFLRKLLAQRVDPAQGDFLTEE</sequence>
<evidence type="ECO:0000256" key="9">
    <source>
        <dbReference type="ARBA" id="ARBA00022759"/>
    </source>
</evidence>
<dbReference type="GO" id="GO:0004523">
    <property type="term" value="F:RNA-DNA hybrid ribonuclease activity"/>
    <property type="evidence" value="ECO:0007669"/>
    <property type="project" value="UniProtKB-UniRule"/>
</dbReference>
<evidence type="ECO:0000256" key="10">
    <source>
        <dbReference type="ARBA" id="ARBA00022801"/>
    </source>
</evidence>
<dbReference type="EMBL" id="CP023344">
    <property type="protein sequence ID" value="ATC63039.1"/>
    <property type="molecule type" value="Genomic_DNA"/>
</dbReference>
<keyword evidence="16" id="KW-1185">Reference proteome</keyword>
<dbReference type="InterPro" id="IPR022898">
    <property type="entry name" value="RNase_HII"/>
</dbReference>
<evidence type="ECO:0000313" key="15">
    <source>
        <dbReference type="EMBL" id="ATC63039.1"/>
    </source>
</evidence>
<dbReference type="AlphaFoldDB" id="A0A290Q2Y8"/>
<feature type="binding site" evidence="12">
    <location>
        <position position="25"/>
    </location>
    <ligand>
        <name>a divalent metal cation</name>
        <dbReference type="ChEBI" id="CHEBI:60240"/>
    </ligand>
</feature>
<protein>
    <recommendedName>
        <fullName evidence="13">Ribonuclease</fullName>
        <ecNumber evidence="13">3.1.26.4</ecNumber>
    </recommendedName>
</protein>
<keyword evidence="11" id="KW-0464">Manganese</keyword>
<dbReference type="InterPro" id="IPR001352">
    <property type="entry name" value="RNase_HII/HIII"/>
</dbReference>
<dbReference type="OrthoDB" id="9803420at2"/>
<comment type="catalytic activity">
    <reaction evidence="1 12 13">
        <text>Endonucleolytic cleavage to 5'-phosphomonoester.</text>
        <dbReference type="EC" id="3.1.26.4"/>
    </reaction>
</comment>
<dbReference type="SUPFAM" id="SSF53098">
    <property type="entry name" value="Ribonuclease H-like"/>
    <property type="match status" value="1"/>
</dbReference>
<evidence type="ECO:0000256" key="7">
    <source>
        <dbReference type="ARBA" id="ARBA00022722"/>
    </source>
</evidence>
<keyword evidence="10 12" id="KW-0378">Hydrolase</keyword>
<feature type="domain" description="RNase H type-2" evidence="14">
    <location>
        <begin position="18"/>
        <end position="244"/>
    </location>
</feature>
<keyword evidence="8 12" id="KW-0479">Metal-binding</keyword>
<dbReference type="GO" id="GO:0003723">
    <property type="term" value="F:RNA binding"/>
    <property type="evidence" value="ECO:0007669"/>
    <property type="project" value="UniProtKB-UniRule"/>
</dbReference>
<organism evidence="15 16">
    <name type="scientific">Nibricoccus aquaticus</name>
    <dbReference type="NCBI Taxonomy" id="2576891"/>
    <lineage>
        <taxon>Bacteria</taxon>
        <taxon>Pseudomonadati</taxon>
        <taxon>Verrucomicrobiota</taxon>
        <taxon>Opitutia</taxon>
        <taxon>Opitutales</taxon>
        <taxon>Opitutaceae</taxon>
        <taxon>Nibricoccus</taxon>
    </lineage>
</organism>
<comment type="cofactor">
    <cofactor evidence="2">
        <name>Mg(2+)</name>
        <dbReference type="ChEBI" id="CHEBI:18420"/>
    </cofactor>
</comment>
<dbReference type="GO" id="GO:0006298">
    <property type="term" value="P:mismatch repair"/>
    <property type="evidence" value="ECO:0007669"/>
    <property type="project" value="TreeGrafter"/>
</dbReference>
<dbReference type="GO" id="GO:0043137">
    <property type="term" value="P:DNA replication, removal of RNA primer"/>
    <property type="evidence" value="ECO:0007669"/>
    <property type="project" value="TreeGrafter"/>
</dbReference>
<accession>A0A290Q2Y8</accession>
<keyword evidence="6" id="KW-0963">Cytoplasm</keyword>
<dbReference type="Proteomes" id="UP000217265">
    <property type="component" value="Chromosome"/>
</dbReference>
<dbReference type="InterPro" id="IPR036397">
    <property type="entry name" value="RNaseH_sf"/>
</dbReference>